<feature type="compositionally biased region" description="Polar residues" evidence="1">
    <location>
        <begin position="263"/>
        <end position="275"/>
    </location>
</feature>
<evidence type="ECO:0000256" key="2">
    <source>
        <dbReference type="SAM" id="Phobius"/>
    </source>
</evidence>
<name>A0A9P3PR40_LYOSH</name>
<evidence type="ECO:0000259" key="3">
    <source>
        <dbReference type="Pfam" id="PF20151"/>
    </source>
</evidence>
<keyword evidence="2" id="KW-0472">Membrane</keyword>
<dbReference type="Pfam" id="PF20151">
    <property type="entry name" value="DUF6533"/>
    <property type="match status" value="1"/>
</dbReference>
<feature type="region of interest" description="Disordered" evidence="1">
    <location>
        <begin position="263"/>
        <end position="282"/>
    </location>
</feature>
<dbReference type="InterPro" id="IPR045340">
    <property type="entry name" value="DUF6533"/>
</dbReference>
<evidence type="ECO:0000313" key="4">
    <source>
        <dbReference type="EMBL" id="GLB40019.1"/>
    </source>
</evidence>
<protein>
    <recommendedName>
        <fullName evidence="3">DUF6533 domain-containing protein</fullName>
    </recommendedName>
</protein>
<proteinExistence type="predicted"/>
<feature type="transmembrane region" description="Helical" evidence="2">
    <location>
        <begin position="230"/>
        <end position="247"/>
    </location>
</feature>
<accession>A0A9P3PR40</accession>
<gene>
    <name evidence="4" type="ORF">LshimejAT787_0705290</name>
</gene>
<dbReference type="OrthoDB" id="3020506at2759"/>
<feature type="transmembrane region" description="Helical" evidence="2">
    <location>
        <begin position="199"/>
        <end position="224"/>
    </location>
</feature>
<keyword evidence="2" id="KW-0812">Transmembrane</keyword>
<reference evidence="4" key="1">
    <citation type="submission" date="2022-07" db="EMBL/GenBank/DDBJ databases">
        <title>The genome of Lyophyllum shimeji provides insight into the initial evolution of ectomycorrhizal fungal genome.</title>
        <authorList>
            <person name="Kobayashi Y."/>
            <person name="Shibata T."/>
            <person name="Hirakawa H."/>
            <person name="Shigenobu S."/>
            <person name="Nishiyama T."/>
            <person name="Yamada A."/>
            <person name="Hasebe M."/>
            <person name="Kawaguchi M."/>
        </authorList>
    </citation>
    <scope>NUCLEOTIDE SEQUENCE</scope>
    <source>
        <strain evidence="4">AT787</strain>
    </source>
</reference>
<evidence type="ECO:0000256" key="1">
    <source>
        <dbReference type="SAM" id="MobiDB-lite"/>
    </source>
</evidence>
<comment type="caution">
    <text evidence="4">The sequence shown here is derived from an EMBL/GenBank/DDBJ whole genome shotgun (WGS) entry which is preliminary data.</text>
</comment>
<feature type="transmembrane region" description="Helical" evidence="2">
    <location>
        <begin position="89"/>
        <end position="111"/>
    </location>
</feature>
<dbReference type="AlphaFoldDB" id="A0A9P3PR40"/>
<feature type="transmembrane region" description="Helical" evidence="2">
    <location>
        <begin position="159"/>
        <end position="178"/>
    </location>
</feature>
<evidence type="ECO:0000313" key="5">
    <source>
        <dbReference type="Proteomes" id="UP001063166"/>
    </source>
</evidence>
<sequence>MALDMQLAHFIRTCSSVAALSVLIWECLINFDHEYAHIWHPPTGPAKRIYLFARYYGICWHIVDAVAMLGPLANLGTQPLICTLWHGSKLFSCVVLLVALEVVLSIRLYALYCKSRNIGVFLAAMLGTGVAVSLTSYVRSMRAIHFTNACVVQKTPYDYVYFCIFSLMRHALLWMLTIHKRNVGRCHCSNRAPIVHLMLRDGALIFGVVSVTLGSIIPSAFLVPVMAQTMFPWLTSLVSIFTCRVILNMQRLQIEITPSAPELTTNIEPTSTEDLQPTYGHDGSLPDRHGGGRHAYCQGLLGRRAWSGIQAVNKTATLAPNYAKLRNDLRQYKGDVGQGGFRSVLRPLIS</sequence>
<feature type="transmembrane region" description="Helical" evidence="2">
    <location>
        <begin position="118"/>
        <end position="139"/>
    </location>
</feature>
<organism evidence="4 5">
    <name type="scientific">Lyophyllum shimeji</name>
    <name type="common">Hon-shimeji</name>
    <name type="synonym">Tricholoma shimeji</name>
    <dbReference type="NCBI Taxonomy" id="47721"/>
    <lineage>
        <taxon>Eukaryota</taxon>
        <taxon>Fungi</taxon>
        <taxon>Dikarya</taxon>
        <taxon>Basidiomycota</taxon>
        <taxon>Agaricomycotina</taxon>
        <taxon>Agaricomycetes</taxon>
        <taxon>Agaricomycetidae</taxon>
        <taxon>Agaricales</taxon>
        <taxon>Tricholomatineae</taxon>
        <taxon>Lyophyllaceae</taxon>
        <taxon>Lyophyllum</taxon>
    </lineage>
</organism>
<keyword evidence="5" id="KW-1185">Reference proteome</keyword>
<feature type="domain" description="DUF6533" evidence="3">
    <location>
        <begin position="14"/>
        <end position="58"/>
    </location>
</feature>
<dbReference type="Proteomes" id="UP001063166">
    <property type="component" value="Unassembled WGS sequence"/>
</dbReference>
<feature type="transmembrane region" description="Helical" evidence="2">
    <location>
        <begin position="49"/>
        <end position="69"/>
    </location>
</feature>
<keyword evidence="2" id="KW-1133">Transmembrane helix</keyword>
<dbReference type="EMBL" id="BRPK01000007">
    <property type="protein sequence ID" value="GLB40019.1"/>
    <property type="molecule type" value="Genomic_DNA"/>
</dbReference>